<reference evidence="2 3" key="1">
    <citation type="journal article" date="2021" name="Sci. Rep.">
        <title>The genome of the diatom Chaetoceros tenuissimus carries an ancient integrated fragment of an extant virus.</title>
        <authorList>
            <person name="Hongo Y."/>
            <person name="Kimura K."/>
            <person name="Takaki Y."/>
            <person name="Yoshida Y."/>
            <person name="Baba S."/>
            <person name="Kobayashi G."/>
            <person name="Nagasaki K."/>
            <person name="Hano T."/>
            <person name="Tomaru Y."/>
        </authorList>
    </citation>
    <scope>NUCLEOTIDE SEQUENCE [LARGE SCALE GENOMIC DNA]</scope>
    <source>
        <strain evidence="2 3">NIES-3715</strain>
    </source>
</reference>
<evidence type="ECO:0000256" key="1">
    <source>
        <dbReference type="SAM" id="MobiDB-lite"/>
    </source>
</evidence>
<dbReference type="AlphaFoldDB" id="A0AAD3D5L6"/>
<sequence length="93" mass="11010">MTQDCCERLYALSSTKQLEGKQRREEIERARRPRAPMETKKIPMSQAGRMYEKSMMHLIDKEMRLMNEAVEKEIDFESYLIPQSNPLAKQSNE</sequence>
<comment type="caution">
    <text evidence="2">The sequence shown here is derived from an EMBL/GenBank/DDBJ whole genome shotgun (WGS) entry which is preliminary data.</text>
</comment>
<dbReference type="EMBL" id="BLLK01000061">
    <property type="protein sequence ID" value="GFH58168.1"/>
    <property type="molecule type" value="Genomic_DNA"/>
</dbReference>
<keyword evidence="3" id="KW-1185">Reference proteome</keyword>
<dbReference type="Proteomes" id="UP001054902">
    <property type="component" value="Unassembled WGS sequence"/>
</dbReference>
<evidence type="ECO:0000313" key="3">
    <source>
        <dbReference type="Proteomes" id="UP001054902"/>
    </source>
</evidence>
<feature type="region of interest" description="Disordered" evidence="1">
    <location>
        <begin position="17"/>
        <end position="49"/>
    </location>
</feature>
<name>A0AAD3D5L6_9STRA</name>
<evidence type="ECO:0000313" key="2">
    <source>
        <dbReference type="EMBL" id="GFH58168.1"/>
    </source>
</evidence>
<gene>
    <name evidence="2" type="ORF">CTEN210_14644</name>
</gene>
<accession>A0AAD3D5L6</accession>
<feature type="compositionally biased region" description="Basic and acidic residues" evidence="1">
    <location>
        <begin position="18"/>
        <end position="41"/>
    </location>
</feature>
<proteinExistence type="predicted"/>
<protein>
    <submittedName>
        <fullName evidence="2">Uncharacterized protein</fullName>
    </submittedName>
</protein>
<organism evidence="2 3">
    <name type="scientific">Chaetoceros tenuissimus</name>
    <dbReference type="NCBI Taxonomy" id="426638"/>
    <lineage>
        <taxon>Eukaryota</taxon>
        <taxon>Sar</taxon>
        <taxon>Stramenopiles</taxon>
        <taxon>Ochrophyta</taxon>
        <taxon>Bacillariophyta</taxon>
        <taxon>Coscinodiscophyceae</taxon>
        <taxon>Chaetocerotophycidae</taxon>
        <taxon>Chaetocerotales</taxon>
        <taxon>Chaetocerotaceae</taxon>
        <taxon>Chaetoceros</taxon>
    </lineage>
</organism>